<dbReference type="Proteomes" id="UP000234384">
    <property type="component" value="Unassembled WGS sequence"/>
</dbReference>
<name>A0A2I1JVF5_9LACT</name>
<accession>A0A2I1JVF5</accession>
<dbReference type="RefSeq" id="WP_101954761.1">
    <property type="nucleotide sequence ID" value="NZ_PKHE01000029.1"/>
</dbReference>
<protein>
    <submittedName>
        <fullName evidence="1">Uncharacterized protein</fullName>
    </submittedName>
</protein>
<gene>
    <name evidence="1" type="ORF">CYJ57_07545</name>
</gene>
<reference evidence="1 2" key="1">
    <citation type="submission" date="2017-12" db="EMBL/GenBank/DDBJ databases">
        <title>Phylogenetic diversity of female urinary microbiome.</title>
        <authorList>
            <person name="Thomas-White K."/>
            <person name="Wolfe A.J."/>
        </authorList>
    </citation>
    <scope>NUCLEOTIDE SEQUENCE [LARGE SCALE GENOMIC DNA]</scope>
    <source>
        <strain evidence="1 2">UMB0898</strain>
    </source>
</reference>
<evidence type="ECO:0000313" key="2">
    <source>
        <dbReference type="Proteomes" id="UP000234384"/>
    </source>
</evidence>
<evidence type="ECO:0000313" key="1">
    <source>
        <dbReference type="EMBL" id="PKY87332.1"/>
    </source>
</evidence>
<dbReference type="AlphaFoldDB" id="A0A2I1JVF5"/>
<organism evidence="1 2">
    <name type="scientific">Falseniella ignava</name>
    <dbReference type="NCBI Taxonomy" id="137730"/>
    <lineage>
        <taxon>Bacteria</taxon>
        <taxon>Bacillati</taxon>
        <taxon>Bacillota</taxon>
        <taxon>Bacilli</taxon>
        <taxon>Lactobacillales</taxon>
        <taxon>Aerococcaceae</taxon>
        <taxon>Falseniella</taxon>
    </lineage>
</organism>
<dbReference type="EMBL" id="PKHE01000029">
    <property type="protein sequence ID" value="PKY87332.1"/>
    <property type="molecule type" value="Genomic_DNA"/>
</dbReference>
<proteinExistence type="predicted"/>
<comment type="caution">
    <text evidence="1">The sequence shown here is derived from an EMBL/GenBank/DDBJ whole genome shotgun (WGS) entry which is preliminary data.</text>
</comment>
<sequence>MKTMIRYLLLMAITVQIGLLSVFAQNIELSQRDKVAQIELTLETNEIQQQLLPPGELEYHEGKVISGEEMKEFYQHLFEEIRQHDLTEDQLLEFAPEATFEEQQGTKQSLGWISIEEGQVIILKAMIQDGKVIGFERQYRSPKMLLPLGITEDEFKELYQQLELKPLLEVLGEPEFIGYMRGEDLSVYQWGSVREVESEDDELVSISVVIGKDDVVKSAEYVTGAQHRGIKE</sequence>